<gene>
    <name evidence="1" type="ORF">PEVE_00042347</name>
</gene>
<evidence type="ECO:0000313" key="2">
    <source>
        <dbReference type="Proteomes" id="UP001159427"/>
    </source>
</evidence>
<dbReference type="Proteomes" id="UP001159427">
    <property type="component" value="Unassembled WGS sequence"/>
</dbReference>
<comment type="caution">
    <text evidence="1">The sequence shown here is derived from an EMBL/GenBank/DDBJ whole genome shotgun (WGS) entry which is preliminary data.</text>
</comment>
<protein>
    <submittedName>
        <fullName evidence="1">Uncharacterized protein</fullName>
    </submittedName>
</protein>
<proteinExistence type="predicted"/>
<organism evidence="1 2">
    <name type="scientific">Porites evermanni</name>
    <dbReference type="NCBI Taxonomy" id="104178"/>
    <lineage>
        <taxon>Eukaryota</taxon>
        <taxon>Metazoa</taxon>
        <taxon>Cnidaria</taxon>
        <taxon>Anthozoa</taxon>
        <taxon>Hexacorallia</taxon>
        <taxon>Scleractinia</taxon>
        <taxon>Fungiina</taxon>
        <taxon>Poritidae</taxon>
        <taxon>Porites</taxon>
    </lineage>
</organism>
<reference evidence="1 2" key="1">
    <citation type="submission" date="2022-05" db="EMBL/GenBank/DDBJ databases">
        <authorList>
            <consortium name="Genoscope - CEA"/>
            <person name="William W."/>
        </authorList>
    </citation>
    <scope>NUCLEOTIDE SEQUENCE [LARGE SCALE GENOMIC DNA]</scope>
</reference>
<feature type="non-terminal residue" evidence="1">
    <location>
        <position position="1"/>
    </location>
</feature>
<name>A0ABN8PIR1_9CNID</name>
<accession>A0ABN8PIR1</accession>
<evidence type="ECO:0000313" key="1">
    <source>
        <dbReference type="EMBL" id="CAH3142008.1"/>
    </source>
</evidence>
<keyword evidence="2" id="KW-1185">Reference proteome</keyword>
<sequence>LASPKVRTKITLGDRSYSCAAPRLWNLLPSMMQSISTSPKVRTKITLGDRSYSCAAPRLWNLLPSMMQSISSAVEYFHRNCMVQIS</sequence>
<feature type="non-terminal residue" evidence="1">
    <location>
        <position position="86"/>
    </location>
</feature>
<dbReference type="EMBL" id="CALNXI010000829">
    <property type="protein sequence ID" value="CAH3142008.1"/>
    <property type="molecule type" value="Genomic_DNA"/>
</dbReference>